<organism evidence="31 32">
    <name type="scientific">Cymbomonas tetramitiformis</name>
    <dbReference type="NCBI Taxonomy" id="36881"/>
    <lineage>
        <taxon>Eukaryota</taxon>
        <taxon>Viridiplantae</taxon>
        <taxon>Chlorophyta</taxon>
        <taxon>Pyramimonadophyceae</taxon>
        <taxon>Pyramimonadales</taxon>
        <taxon>Pyramimonadaceae</taxon>
        <taxon>Cymbomonas</taxon>
    </lineage>
</organism>
<evidence type="ECO:0000256" key="22">
    <source>
        <dbReference type="ARBA" id="ARBA00023268"/>
    </source>
</evidence>
<keyword evidence="18" id="KW-0520">NAD</keyword>
<keyword evidence="13" id="KW-0547">Nucleotide-binding</keyword>
<dbReference type="Proteomes" id="UP001190700">
    <property type="component" value="Unassembled WGS sequence"/>
</dbReference>
<dbReference type="GO" id="GO:0009090">
    <property type="term" value="P:homoserine biosynthetic process"/>
    <property type="evidence" value="ECO:0007669"/>
    <property type="project" value="TreeGrafter"/>
</dbReference>
<dbReference type="InterPro" id="IPR045865">
    <property type="entry name" value="ACT-like_dom_sf"/>
</dbReference>
<evidence type="ECO:0000256" key="7">
    <source>
        <dbReference type="ARBA" id="ARBA00007952"/>
    </source>
</evidence>
<dbReference type="FunFam" id="3.40.50.720:FF:000083">
    <property type="entry name" value="Bifunctional aspartokinase/homoserine dehydrogenase"/>
    <property type="match status" value="1"/>
</dbReference>
<evidence type="ECO:0000256" key="2">
    <source>
        <dbReference type="ARBA" id="ARBA00004766"/>
    </source>
</evidence>
<dbReference type="EMBL" id="LGRX02020495">
    <property type="protein sequence ID" value="KAK3257442.1"/>
    <property type="molecule type" value="Genomic_DNA"/>
</dbReference>
<keyword evidence="22" id="KW-0511">Multifunctional enzyme</keyword>
<keyword evidence="19" id="KW-0915">Sodium</keyword>
<comment type="function">
    <text evidence="23">Bifunctional aspartate kinase and homoserine dehydrogenase that catalyzes the first and the third steps toward the synthesis of lysine, methionine and threonine from aspartate.</text>
</comment>
<evidence type="ECO:0000256" key="16">
    <source>
        <dbReference type="ARBA" id="ARBA00022857"/>
    </source>
</evidence>
<evidence type="ECO:0000256" key="11">
    <source>
        <dbReference type="ARBA" id="ARBA00022697"/>
    </source>
</evidence>
<evidence type="ECO:0000256" key="17">
    <source>
        <dbReference type="ARBA" id="ARBA00023002"/>
    </source>
</evidence>
<comment type="pathway">
    <text evidence="6">Amino-acid biosynthesis; L-threonine biosynthesis; L-threonine from L-aspartate: step 1/5.</text>
</comment>
<keyword evidence="32" id="KW-1185">Reference proteome</keyword>
<evidence type="ECO:0000256" key="5">
    <source>
        <dbReference type="ARBA" id="ARBA00005062"/>
    </source>
</evidence>
<dbReference type="SUPFAM" id="SSF55021">
    <property type="entry name" value="ACT-like"/>
    <property type="match status" value="1"/>
</dbReference>
<comment type="similarity">
    <text evidence="7">In the C-terminal section; belongs to the homoserine dehydrogenase family.</text>
</comment>
<comment type="catalytic activity">
    <reaction evidence="24">
        <text>L-aspartate + ATP = 4-phospho-L-aspartate + ADP</text>
        <dbReference type="Rhea" id="RHEA:23776"/>
        <dbReference type="ChEBI" id="CHEBI:29991"/>
        <dbReference type="ChEBI" id="CHEBI:30616"/>
        <dbReference type="ChEBI" id="CHEBI:57535"/>
        <dbReference type="ChEBI" id="CHEBI:456216"/>
        <dbReference type="EC" id="2.7.2.4"/>
    </reaction>
    <physiologicalReaction direction="left-to-right" evidence="24">
        <dbReference type="Rhea" id="RHEA:23777"/>
    </physiologicalReaction>
</comment>
<evidence type="ECO:0000256" key="21">
    <source>
        <dbReference type="ARBA" id="ARBA00023167"/>
    </source>
</evidence>
<evidence type="ECO:0000256" key="4">
    <source>
        <dbReference type="ARBA" id="ARBA00005056"/>
    </source>
</evidence>
<sequence>ANINVTAIAQGCSEYNLTVVVDQSNAVKALRAAHARFYLSETPIAIAVIGPGLIGATLLDQMAAQMESLNSAYNIELRVLGVASSRFMHMGSCRPGWDGPSSCGLDLKNWREEYENDKEAFDLDAFEANLLESAIPNMAIIDCTASDQVAGWYERFMSKGIHVITPNKKANSGDIEYFKRLRDIGRKTYTHFFYEATVGAGLPIISTLRSLVNNGDGIHKIEGIFSGTLSYIFNEFDGSAPFSDTVKVAKELGFTEPDPRDDLSGTDVARKVTILAREAGLQLELKDIPVQSLVPEPLQSVESADEYMERLPEFDSDMAKLAVRTMIVQGGLEPPCCADSLSRRGQCPSCAVLDGSAEAFLWNRGVPVECRAC</sequence>
<evidence type="ECO:0000256" key="20">
    <source>
        <dbReference type="ARBA" id="ARBA00023154"/>
    </source>
</evidence>
<dbReference type="InterPro" id="IPR011147">
    <property type="entry name" value="Bifunc_Aspkin/hSer_DH"/>
</dbReference>
<keyword evidence="9 26" id="KW-0028">Amino-acid biosynthesis</keyword>
<evidence type="ECO:0000256" key="25">
    <source>
        <dbReference type="ARBA" id="ARBA00048841"/>
    </source>
</evidence>
<dbReference type="Pfam" id="PF03447">
    <property type="entry name" value="NAD_binding_3"/>
    <property type="match status" value="1"/>
</dbReference>
<comment type="similarity">
    <text evidence="8">In the N-terminal section; belongs to the aspartokinase family.</text>
</comment>
<keyword evidence="17 26" id="KW-0560">Oxidoreductase</keyword>
<evidence type="ECO:0000256" key="14">
    <source>
        <dbReference type="ARBA" id="ARBA00022777"/>
    </source>
</evidence>
<evidence type="ECO:0000259" key="30">
    <source>
        <dbReference type="Pfam" id="PF22468"/>
    </source>
</evidence>
<evidence type="ECO:0000256" key="19">
    <source>
        <dbReference type="ARBA" id="ARBA00023053"/>
    </source>
</evidence>
<dbReference type="AlphaFoldDB" id="A0AAE0FD40"/>
<keyword evidence="14" id="KW-0418">Kinase</keyword>
<dbReference type="GO" id="GO:0009086">
    <property type="term" value="P:methionine biosynthetic process"/>
    <property type="evidence" value="ECO:0007669"/>
    <property type="project" value="UniProtKB-KW"/>
</dbReference>
<dbReference type="InterPro" id="IPR005106">
    <property type="entry name" value="Asp/hSer_DH_NAD-bd"/>
</dbReference>
<dbReference type="GO" id="GO:0009085">
    <property type="term" value="P:lysine biosynthetic process"/>
    <property type="evidence" value="ECO:0007669"/>
    <property type="project" value="UniProtKB-KW"/>
</dbReference>
<evidence type="ECO:0000256" key="1">
    <source>
        <dbReference type="ARBA" id="ARBA00001920"/>
    </source>
</evidence>
<dbReference type="GO" id="GO:0004072">
    <property type="term" value="F:aspartate kinase activity"/>
    <property type="evidence" value="ECO:0007669"/>
    <property type="project" value="UniProtKB-EC"/>
</dbReference>
<keyword evidence="11 26" id="KW-0791">Threonine biosynthesis</keyword>
<dbReference type="InterPro" id="IPR036291">
    <property type="entry name" value="NAD(P)-bd_dom_sf"/>
</dbReference>
<keyword evidence="21 26" id="KW-0486">Methionine biosynthesis</keyword>
<dbReference type="Gene3D" id="3.40.50.720">
    <property type="entry name" value="NAD(P)-binding Rossmann-like Domain"/>
    <property type="match status" value="1"/>
</dbReference>
<dbReference type="InterPro" id="IPR054352">
    <property type="entry name" value="ACT_Aspartokinase"/>
</dbReference>
<evidence type="ECO:0000259" key="28">
    <source>
        <dbReference type="Pfam" id="PF00742"/>
    </source>
</evidence>
<comment type="pathway">
    <text evidence="2">Amino-acid biosynthesis; L-lysine biosynthesis via DAP pathway; (S)-tetrahydrodipicolinate from L-aspartate: step 1/4.</text>
</comment>
<dbReference type="InterPro" id="IPR019811">
    <property type="entry name" value="HDH_CS"/>
</dbReference>
<dbReference type="EC" id="1.1.1.3" evidence="26"/>
<evidence type="ECO:0000256" key="8">
    <source>
        <dbReference type="ARBA" id="ARBA00010046"/>
    </source>
</evidence>
<comment type="catalytic activity">
    <reaction evidence="25">
        <text>L-homoserine + NADP(+) = L-aspartate 4-semialdehyde + NADPH + H(+)</text>
        <dbReference type="Rhea" id="RHEA:15761"/>
        <dbReference type="ChEBI" id="CHEBI:15378"/>
        <dbReference type="ChEBI" id="CHEBI:57476"/>
        <dbReference type="ChEBI" id="CHEBI:57783"/>
        <dbReference type="ChEBI" id="CHEBI:58349"/>
        <dbReference type="ChEBI" id="CHEBI:537519"/>
        <dbReference type="EC" id="1.1.1.3"/>
    </reaction>
    <physiologicalReaction direction="right-to-left" evidence="25">
        <dbReference type="Rhea" id="RHEA:15763"/>
    </physiologicalReaction>
</comment>
<dbReference type="GO" id="GO:0005524">
    <property type="term" value="F:ATP binding"/>
    <property type="evidence" value="ECO:0007669"/>
    <property type="project" value="UniProtKB-KW"/>
</dbReference>
<evidence type="ECO:0000256" key="15">
    <source>
        <dbReference type="ARBA" id="ARBA00022840"/>
    </source>
</evidence>
<name>A0AAE0FD40_9CHLO</name>
<evidence type="ECO:0000256" key="13">
    <source>
        <dbReference type="ARBA" id="ARBA00022741"/>
    </source>
</evidence>
<evidence type="ECO:0000256" key="27">
    <source>
        <dbReference type="RuleBase" id="RU004171"/>
    </source>
</evidence>
<gene>
    <name evidence="31" type="ORF">CYMTET_33469</name>
</gene>
<dbReference type="SUPFAM" id="SSF51735">
    <property type="entry name" value="NAD(P)-binding Rossmann-fold domains"/>
    <property type="match status" value="1"/>
</dbReference>
<feature type="non-terminal residue" evidence="31">
    <location>
        <position position="1"/>
    </location>
</feature>
<keyword evidence="10" id="KW-0808">Transferase</keyword>
<comment type="pathway">
    <text evidence="3">Amino-acid biosynthesis; L-methionine biosynthesis via de novo pathway; L-homoserine from L-aspartate: step 1/3.</text>
</comment>
<comment type="similarity">
    <text evidence="27">Belongs to the homoserine dehydrogenase family.</text>
</comment>
<comment type="pathway">
    <text evidence="5 26">Amino-acid biosynthesis; L-methionine biosynthesis via de novo pathway; L-homoserine from L-aspartate: step 3/3.</text>
</comment>
<dbReference type="GO" id="GO:0004412">
    <property type="term" value="F:homoserine dehydrogenase activity"/>
    <property type="evidence" value="ECO:0007669"/>
    <property type="project" value="UniProtKB-EC"/>
</dbReference>
<dbReference type="PANTHER" id="PTHR43070:SF5">
    <property type="entry name" value="HOMOSERINE DEHYDROGENASE"/>
    <property type="match status" value="1"/>
</dbReference>
<dbReference type="GO" id="GO:0046872">
    <property type="term" value="F:metal ion binding"/>
    <property type="evidence" value="ECO:0007669"/>
    <property type="project" value="UniProtKB-KW"/>
</dbReference>
<evidence type="ECO:0000256" key="6">
    <source>
        <dbReference type="ARBA" id="ARBA00005139"/>
    </source>
</evidence>
<evidence type="ECO:0000256" key="26">
    <source>
        <dbReference type="RuleBase" id="RU000579"/>
    </source>
</evidence>
<dbReference type="Pfam" id="PF22468">
    <property type="entry name" value="ACT_9"/>
    <property type="match status" value="1"/>
</dbReference>
<evidence type="ECO:0000256" key="12">
    <source>
        <dbReference type="ARBA" id="ARBA00022723"/>
    </source>
</evidence>
<comment type="cofactor">
    <cofactor evidence="1">
        <name>a metal cation</name>
        <dbReference type="ChEBI" id="CHEBI:25213"/>
    </cofactor>
</comment>
<evidence type="ECO:0000256" key="9">
    <source>
        <dbReference type="ARBA" id="ARBA00022605"/>
    </source>
</evidence>
<feature type="domain" description="Aspartokinase ACT" evidence="30">
    <location>
        <begin position="1"/>
        <end position="37"/>
    </location>
</feature>
<protein>
    <recommendedName>
        <fullName evidence="26">Homoserine dehydrogenase</fullName>
        <ecNumber evidence="26">1.1.1.3</ecNumber>
    </recommendedName>
</protein>
<dbReference type="SUPFAM" id="SSF55347">
    <property type="entry name" value="Glyceraldehyde-3-phosphate dehydrogenase-like, C-terminal domain"/>
    <property type="match status" value="1"/>
</dbReference>
<dbReference type="PROSITE" id="PS01042">
    <property type="entry name" value="HOMOSER_DHGENASE"/>
    <property type="match status" value="1"/>
</dbReference>
<evidence type="ECO:0000256" key="3">
    <source>
        <dbReference type="ARBA" id="ARBA00004986"/>
    </source>
</evidence>
<dbReference type="Gene3D" id="3.30.360.10">
    <property type="entry name" value="Dihydrodipicolinate Reductase, domain 2"/>
    <property type="match status" value="1"/>
</dbReference>
<feature type="domain" description="Aspartate/homoserine dehydrogenase NAD-binding" evidence="29">
    <location>
        <begin position="50"/>
        <end position="195"/>
    </location>
</feature>
<feature type="domain" description="Homoserine dehydrogenase catalytic" evidence="28">
    <location>
        <begin position="203"/>
        <end position="306"/>
    </location>
</feature>
<keyword evidence="15" id="KW-0067">ATP-binding</keyword>
<proteinExistence type="inferred from homology"/>
<evidence type="ECO:0000256" key="18">
    <source>
        <dbReference type="ARBA" id="ARBA00023027"/>
    </source>
</evidence>
<evidence type="ECO:0000259" key="29">
    <source>
        <dbReference type="Pfam" id="PF03447"/>
    </source>
</evidence>
<keyword evidence="12" id="KW-0479">Metal-binding</keyword>
<keyword evidence="16 26" id="KW-0521">NADP</keyword>
<reference evidence="31 32" key="1">
    <citation type="journal article" date="2015" name="Genome Biol. Evol.">
        <title>Comparative Genomics of a Bacterivorous Green Alga Reveals Evolutionary Causalities and Consequences of Phago-Mixotrophic Mode of Nutrition.</title>
        <authorList>
            <person name="Burns J.A."/>
            <person name="Paasch A."/>
            <person name="Narechania A."/>
            <person name="Kim E."/>
        </authorList>
    </citation>
    <scope>NUCLEOTIDE SEQUENCE [LARGE SCALE GENOMIC DNA]</scope>
    <source>
        <strain evidence="31 32">PLY_AMNH</strain>
    </source>
</reference>
<dbReference type="InterPro" id="IPR001342">
    <property type="entry name" value="HDH_cat"/>
</dbReference>
<evidence type="ECO:0000313" key="32">
    <source>
        <dbReference type="Proteomes" id="UP001190700"/>
    </source>
</evidence>
<evidence type="ECO:0000313" key="31">
    <source>
        <dbReference type="EMBL" id="KAK3257442.1"/>
    </source>
</evidence>
<dbReference type="PANTHER" id="PTHR43070">
    <property type="match status" value="1"/>
</dbReference>
<dbReference type="GO" id="GO:0009088">
    <property type="term" value="P:threonine biosynthetic process"/>
    <property type="evidence" value="ECO:0007669"/>
    <property type="project" value="UniProtKB-KW"/>
</dbReference>
<keyword evidence="20" id="KW-0457">Lysine biosynthesis</keyword>
<evidence type="ECO:0000256" key="23">
    <source>
        <dbReference type="ARBA" id="ARBA00044938"/>
    </source>
</evidence>
<evidence type="ECO:0000256" key="10">
    <source>
        <dbReference type="ARBA" id="ARBA00022679"/>
    </source>
</evidence>
<dbReference type="FunFam" id="3.30.360.10:FF:000006">
    <property type="entry name" value="Bifunctional aspartokinase/homoserine dehydrogenase"/>
    <property type="match status" value="1"/>
</dbReference>
<dbReference type="GO" id="GO:0050661">
    <property type="term" value="F:NADP binding"/>
    <property type="evidence" value="ECO:0007669"/>
    <property type="project" value="InterPro"/>
</dbReference>
<dbReference type="Pfam" id="PF00742">
    <property type="entry name" value="Homoserine_dh"/>
    <property type="match status" value="1"/>
</dbReference>
<comment type="caution">
    <text evidence="31">The sequence shown here is derived from an EMBL/GenBank/DDBJ whole genome shotgun (WGS) entry which is preliminary data.</text>
</comment>
<accession>A0AAE0FD40</accession>
<comment type="pathway">
    <text evidence="4 26">Amino-acid biosynthesis; L-threonine biosynthesis; L-threonine from L-aspartate: step 3/5.</text>
</comment>
<dbReference type="Gene3D" id="3.30.70.260">
    <property type="match status" value="1"/>
</dbReference>
<evidence type="ECO:0000256" key="24">
    <source>
        <dbReference type="ARBA" id="ARBA00048561"/>
    </source>
</evidence>